<feature type="domain" description="HTH rpiR-type" evidence="5">
    <location>
        <begin position="9"/>
        <end position="85"/>
    </location>
</feature>
<evidence type="ECO:0000256" key="3">
    <source>
        <dbReference type="ARBA" id="ARBA00023163"/>
    </source>
</evidence>
<dbReference type="Pfam" id="PF01380">
    <property type="entry name" value="SIS"/>
    <property type="match status" value="1"/>
</dbReference>
<evidence type="ECO:0000313" key="8">
    <source>
        <dbReference type="Proteomes" id="UP000000845"/>
    </source>
</evidence>
<evidence type="ECO:0000313" key="7">
    <source>
        <dbReference type="EMBL" id="ACZ08948.1"/>
    </source>
</evidence>
<keyword evidence="4" id="KW-0472">Membrane</keyword>
<dbReference type="PANTHER" id="PTHR30514">
    <property type="entry name" value="GLUCOKINASE"/>
    <property type="match status" value="1"/>
</dbReference>
<dbReference type="InterPro" id="IPR009057">
    <property type="entry name" value="Homeodomain-like_sf"/>
</dbReference>
<dbReference type="GO" id="GO:0003677">
    <property type="term" value="F:DNA binding"/>
    <property type="evidence" value="ECO:0007669"/>
    <property type="project" value="UniProtKB-KW"/>
</dbReference>
<keyword evidence="4" id="KW-0812">Transmembrane</keyword>
<dbReference type="GO" id="GO:0003700">
    <property type="term" value="F:DNA-binding transcription factor activity"/>
    <property type="evidence" value="ECO:0007669"/>
    <property type="project" value="InterPro"/>
</dbReference>
<keyword evidence="8" id="KW-1185">Reference proteome</keyword>
<keyword evidence="2" id="KW-0238">DNA-binding</keyword>
<dbReference type="Gene3D" id="1.10.10.10">
    <property type="entry name" value="Winged helix-like DNA-binding domain superfamily/Winged helix DNA-binding domain"/>
    <property type="match status" value="1"/>
</dbReference>
<evidence type="ECO:0000256" key="2">
    <source>
        <dbReference type="ARBA" id="ARBA00023125"/>
    </source>
</evidence>
<dbReference type="STRING" id="526218.Sterm_2094"/>
<dbReference type="EMBL" id="CP001739">
    <property type="protein sequence ID" value="ACZ08948.1"/>
    <property type="molecule type" value="Genomic_DNA"/>
</dbReference>
<feature type="transmembrane region" description="Helical" evidence="4">
    <location>
        <begin position="250"/>
        <end position="269"/>
    </location>
</feature>
<dbReference type="GO" id="GO:1901135">
    <property type="term" value="P:carbohydrate derivative metabolic process"/>
    <property type="evidence" value="ECO:0007669"/>
    <property type="project" value="InterPro"/>
</dbReference>
<evidence type="ECO:0000256" key="4">
    <source>
        <dbReference type="SAM" id="Phobius"/>
    </source>
</evidence>
<name>D1AK32_SEBTE</name>
<evidence type="ECO:0000256" key="1">
    <source>
        <dbReference type="ARBA" id="ARBA00023015"/>
    </source>
</evidence>
<proteinExistence type="predicted"/>
<dbReference type="Pfam" id="PF01418">
    <property type="entry name" value="HTH_6"/>
    <property type="match status" value="1"/>
</dbReference>
<dbReference type="RefSeq" id="WP_012861542.1">
    <property type="nucleotide sequence ID" value="NC_013517.1"/>
</dbReference>
<dbReference type="InterPro" id="IPR035472">
    <property type="entry name" value="RpiR-like_SIS"/>
</dbReference>
<organism evidence="7 8">
    <name type="scientific">Sebaldella termitidis (strain ATCC 33386 / NCTC 11300)</name>
    <dbReference type="NCBI Taxonomy" id="526218"/>
    <lineage>
        <taxon>Bacteria</taxon>
        <taxon>Fusobacteriati</taxon>
        <taxon>Fusobacteriota</taxon>
        <taxon>Fusobacteriia</taxon>
        <taxon>Fusobacteriales</taxon>
        <taxon>Leptotrichiaceae</taxon>
        <taxon>Sebaldella</taxon>
    </lineage>
</organism>
<evidence type="ECO:0000259" key="5">
    <source>
        <dbReference type="PROSITE" id="PS51071"/>
    </source>
</evidence>
<gene>
    <name evidence="7" type="ordered locus">Sterm_2094</name>
</gene>
<keyword evidence="4" id="KW-1133">Transmembrane helix</keyword>
<sequence>MDLESNDSRMSLINILEANLEKGDSKAVIARVLLRNFYNIPNMTQEHIAKLSFVAPSTIGRFCKKIGYKNFIEFRKYVNEYIEKLKMDSMLSDAFYEVADKDVFSFSDEIFSSTMKSLYNAQKSIDIETIDKVTDLIISTEKIAVFGLPISQIMGKDFQYHMLRHGKYMEAFTEFKKQVELAESLDENSLAIFISKTGGERKFICDILNIVKKCKARTVLITYKQDSYMAQNSDFLINIFYEENGLIPRGLISGILYTGVFNLIIMNYLKKIKSKGGK</sequence>
<reference evidence="7 8" key="2">
    <citation type="journal article" date="2010" name="Stand. Genomic Sci.">
        <title>Complete genome sequence of Sebaldella termitidis type strain (NCTC 11300).</title>
        <authorList>
            <person name="Harmon-Smith M."/>
            <person name="Celia L."/>
            <person name="Chertkov O."/>
            <person name="Lapidus A."/>
            <person name="Copeland A."/>
            <person name="Glavina Del Rio T."/>
            <person name="Nolan M."/>
            <person name="Lucas S."/>
            <person name="Tice H."/>
            <person name="Cheng J.F."/>
            <person name="Han C."/>
            <person name="Detter J.C."/>
            <person name="Bruce D."/>
            <person name="Goodwin L."/>
            <person name="Pitluck S."/>
            <person name="Pati A."/>
            <person name="Liolios K."/>
            <person name="Ivanova N."/>
            <person name="Mavromatis K."/>
            <person name="Mikhailova N."/>
            <person name="Chen A."/>
            <person name="Palaniappan K."/>
            <person name="Land M."/>
            <person name="Hauser L."/>
            <person name="Chang Y.J."/>
            <person name="Jeffries C.D."/>
            <person name="Brettin T."/>
            <person name="Goker M."/>
            <person name="Beck B."/>
            <person name="Bristow J."/>
            <person name="Eisen J.A."/>
            <person name="Markowitz V."/>
            <person name="Hugenholtz P."/>
            <person name="Kyrpides N.C."/>
            <person name="Klenk H.P."/>
            <person name="Chen F."/>
        </authorList>
    </citation>
    <scope>NUCLEOTIDE SEQUENCE [LARGE SCALE GENOMIC DNA]</scope>
    <source>
        <strain evidence="8">ATCC 33386 / NCTC 11300</strain>
    </source>
</reference>
<dbReference type="eggNOG" id="COG1737">
    <property type="taxonomic scope" value="Bacteria"/>
</dbReference>
<dbReference type="SUPFAM" id="SSF46689">
    <property type="entry name" value="Homeodomain-like"/>
    <property type="match status" value="1"/>
</dbReference>
<dbReference type="CDD" id="cd05013">
    <property type="entry name" value="SIS_RpiR"/>
    <property type="match status" value="1"/>
</dbReference>
<dbReference type="InterPro" id="IPR047640">
    <property type="entry name" value="RpiR-like"/>
</dbReference>
<keyword evidence="3" id="KW-0804">Transcription</keyword>
<feature type="domain" description="SIS" evidence="6">
    <location>
        <begin position="133"/>
        <end position="271"/>
    </location>
</feature>
<dbReference type="InterPro" id="IPR000281">
    <property type="entry name" value="HTH_RpiR"/>
</dbReference>
<dbReference type="PANTHER" id="PTHR30514:SF1">
    <property type="entry name" value="HTH-TYPE TRANSCRIPTIONAL REGULATOR HEXR-RELATED"/>
    <property type="match status" value="1"/>
</dbReference>
<dbReference type="KEGG" id="str:Sterm_2094"/>
<dbReference type="InterPro" id="IPR001347">
    <property type="entry name" value="SIS_dom"/>
</dbReference>
<accession>D1AK32</accession>
<dbReference type="PROSITE" id="PS51071">
    <property type="entry name" value="HTH_RPIR"/>
    <property type="match status" value="1"/>
</dbReference>
<dbReference type="Gene3D" id="3.40.50.10490">
    <property type="entry name" value="Glucose-6-phosphate isomerase like protein, domain 1"/>
    <property type="match status" value="1"/>
</dbReference>
<dbReference type="GO" id="GO:0097367">
    <property type="term" value="F:carbohydrate derivative binding"/>
    <property type="evidence" value="ECO:0007669"/>
    <property type="project" value="InterPro"/>
</dbReference>
<dbReference type="HOGENOM" id="CLU_055769_6_0_0"/>
<keyword evidence="1" id="KW-0805">Transcription regulation</keyword>
<dbReference type="PROSITE" id="PS51464">
    <property type="entry name" value="SIS"/>
    <property type="match status" value="1"/>
</dbReference>
<dbReference type="AlphaFoldDB" id="D1AK32"/>
<reference evidence="8" key="1">
    <citation type="submission" date="2009-09" db="EMBL/GenBank/DDBJ databases">
        <title>The complete chromosome of Sebaldella termitidis ATCC 33386.</title>
        <authorList>
            <consortium name="US DOE Joint Genome Institute (JGI-PGF)"/>
            <person name="Lucas S."/>
            <person name="Copeland A."/>
            <person name="Lapidus A."/>
            <person name="Glavina del Rio T."/>
            <person name="Dalin E."/>
            <person name="Tice H."/>
            <person name="Bruce D."/>
            <person name="Goodwin L."/>
            <person name="Pitluck S."/>
            <person name="Kyrpides N."/>
            <person name="Mavromatis K."/>
            <person name="Ivanova N."/>
            <person name="Mikhailova N."/>
            <person name="Sims D."/>
            <person name="Meincke L."/>
            <person name="Brettin T."/>
            <person name="Detter J.C."/>
            <person name="Han C."/>
            <person name="Larimer F."/>
            <person name="Land M."/>
            <person name="Hauser L."/>
            <person name="Markowitz V."/>
            <person name="Cheng J.F."/>
            <person name="Hugenholtz P."/>
            <person name="Woyke T."/>
            <person name="Wu D."/>
            <person name="Eisen J.A."/>
        </authorList>
    </citation>
    <scope>NUCLEOTIDE SEQUENCE [LARGE SCALE GENOMIC DNA]</scope>
    <source>
        <strain evidence="8">ATCC 33386 / NCTC 11300</strain>
    </source>
</reference>
<dbReference type="InterPro" id="IPR036388">
    <property type="entry name" value="WH-like_DNA-bd_sf"/>
</dbReference>
<dbReference type="Proteomes" id="UP000000845">
    <property type="component" value="Chromosome"/>
</dbReference>
<protein>
    <submittedName>
        <fullName evidence="7">Transcriptional regulator, RpiR family</fullName>
    </submittedName>
</protein>
<dbReference type="SUPFAM" id="SSF53697">
    <property type="entry name" value="SIS domain"/>
    <property type="match status" value="1"/>
</dbReference>
<evidence type="ECO:0000259" key="6">
    <source>
        <dbReference type="PROSITE" id="PS51464"/>
    </source>
</evidence>
<dbReference type="InterPro" id="IPR046348">
    <property type="entry name" value="SIS_dom_sf"/>
</dbReference>